<comment type="caution">
    <text evidence="14">The sequence shown here is derived from an EMBL/GenBank/DDBJ whole genome shotgun (WGS) entry which is preliminary data.</text>
</comment>
<evidence type="ECO:0000256" key="8">
    <source>
        <dbReference type="ARBA" id="ARBA00022679"/>
    </source>
</evidence>
<accession>A0ABT1HJB7</accession>
<organism evidence="14 15">
    <name type="scientific">Williamsia maris</name>
    <dbReference type="NCBI Taxonomy" id="72806"/>
    <lineage>
        <taxon>Bacteria</taxon>
        <taxon>Bacillati</taxon>
        <taxon>Actinomycetota</taxon>
        <taxon>Actinomycetes</taxon>
        <taxon>Mycobacteriales</taxon>
        <taxon>Nocardiaceae</taxon>
        <taxon>Williamsia</taxon>
    </lineage>
</organism>
<dbReference type="InterPro" id="IPR031641">
    <property type="entry name" value="PapA_C"/>
</dbReference>
<keyword evidence="8 14" id="KW-0808">Transferase</keyword>
<keyword evidence="7" id="KW-0444">Lipid biosynthesis</keyword>
<evidence type="ECO:0000256" key="7">
    <source>
        <dbReference type="ARBA" id="ARBA00022516"/>
    </source>
</evidence>
<comment type="similarity">
    <text evidence="4">Belongs to the acyltransferase PapA5 family.</text>
</comment>
<evidence type="ECO:0000256" key="4">
    <source>
        <dbReference type="ARBA" id="ARBA00006558"/>
    </source>
</evidence>
<comment type="catalytic activity">
    <reaction evidence="3">
        <text>2 a mycocerosyl-[mycocerosic acid synthase] + a phthiodiolone = a dimycocerosyl phthiodiolone + 2 holo-[mycocerosic acid synthase].</text>
        <dbReference type="EC" id="2.3.1.282"/>
    </reaction>
</comment>
<keyword evidence="15" id="KW-1185">Reference proteome</keyword>
<dbReference type="EC" id="2.3.1.282" evidence="5"/>
<dbReference type="Gene3D" id="3.30.559.10">
    <property type="entry name" value="Chloramphenicol acetyltransferase-like domain"/>
    <property type="match status" value="1"/>
</dbReference>
<keyword evidence="7" id="KW-0443">Lipid metabolism</keyword>
<evidence type="ECO:0000256" key="6">
    <source>
        <dbReference type="ARBA" id="ARBA00013449"/>
    </source>
</evidence>
<protein>
    <recommendedName>
        <fullName evidence="6">Phthiocerol/phthiodiolone dimycocerosyl transferase</fullName>
        <ecNumber evidence="5">2.3.1.282</ecNumber>
    </recommendedName>
    <alternativeName>
        <fullName evidence="12">Acyltransferase PapA5</fullName>
    </alternativeName>
    <alternativeName>
        <fullName evidence="10">Phthiocerol/phthiodiolone O-acyltransferase</fullName>
    </alternativeName>
    <alternativeName>
        <fullName evidence="11">Polyketide synthase-associated protein A5</fullName>
    </alternativeName>
</protein>
<dbReference type="Pfam" id="PF16911">
    <property type="entry name" value="PapA_C"/>
    <property type="match status" value="1"/>
</dbReference>
<evidence type="ECO:0000256" key="12">
    <source>
        <dbReference type="ARBA" id="ARBA00033407"/>
    </source>
</evidence>
<name>A0ABT1HJB7_9NOCA</name>
<evidence type="ECO:0000256" key="10">
    <source>
        <dbReference type="ARBA" id="ARBA00030465"/>
    </source>
</evidence>
<evidence type="ECO:0000313" key="15">
    <source>
        <dbReference type="Proteomes" id="UP001206895"/>
    </source>
</evidence>
<dbReference type="EMBL" id="JAMTCJ010000004">
    <property type="protein sequence ID" value="MCP2178035.1"/>
    <property type="molecule type" value="Genomic_DNA"/>
</dbReference>
<comment type="catalytic activity">
    <reaction evidence="2">
        <text>2 a mycocerosyl-[mycocerosic acid synthase] + a phenolphthiocerol = a dimycocerosyl phenolphthiocerol + 2 holo-[mycocerosic acid synthase].</text>
        <dbReference type="EC" id="2.3.1.282"/>
    </reaction>
</comment>
<evidence type="ECO:0000256" key="5">
    <source>
        <dbReference type="ARBA" id="ARBA00012866"/>
    </source>
</evidence>
<evidence type="ECO:0000256" key="1">
    <source>
        <dbReference type="ARBA" id="ARBA00000026"/>
    </source>
</evidence>
<proteinExistence type="inferred from homology"/>
<evidence type="ECO:0000256" key="2">
    <source>
        <dbReference type="ARBA" id="ARBA00000625"/>
    </source>
</evidence>
<sequence length="458" mass="48019">MVVRHRYLTGSENGFAGDHPTVCSLEVSLRGVLDVTRLVHAFASLRTRHPALAACVHTSNDDKKSFVTPQIAANTAEHVAVRTSSAVGPAPIPPTIDLSRSLSAIDVLTLDDTHTVTLHIAHVMADGAHAIALLTELFELYTAAAIGSGGSPDLGVRPFPSSGAAVGRLHQGEGGEDPLGATHLRVDDALWYGRPPRGAATGAPDWPMVQSLRLDRTTSRRLLDALADAGVGVLAAISGAIVCAERCGFDALGEDRPVSLGVMTMVDLRKRVTPQRAAVDVTNFAGPCYQAVQVGRRSDPVLIGEGLVGAVRDDIASGRCLQGLVDAETGGGHRGLGHPPVVISNLGRIPDLVLPTTLTATDVRPALWVDANGFRGDDTDSDTRPAPIATTYQISSYGGRIGIEMINLGSTVLPKVQQAVADALTERLRAWALGHPVRTAARSLAGARTRTQAEVTNV</sequence>
<gene>
    <name evidence="14" type="ORF">LX13_003876</name>
</gene>
<evidence type="ECO:0000256" key="3">
    <source>
        <dbReference type="ARBA" id="ARBA00001907"/>
    </source>
</evidence>
<feature type="domain" description="Phthiocerol/phthiodiolone dimycocerosyl transferase C-terminal" evidence="13">
    <location>
        <begin position="207"/>
        <end position="405"/>
    </location>
</feature>
<reference evidence="14 15" key="1">
    <citation type="submission" date="2022-06" db="EMBL/GenBank/DDBJ databases">
        <title>Genomic Encyclopedia of Archaeal and Bacterial Type Strains, Phase II (KMG-II): from individual species to whole genera.</title>
        <authorList>
            <person name="Goeker M."/>
        </authorList>
    </citation>
    <scope>NUCLEOTIDE SEQUENCE [LARGE SCALE GENOMIC DNA]</scope>
    <source>
        <strain evidence="14 15">DSM 44693</strain>
    </source>
</reference>
<dbReference type="GO" id="GO:0016740">
    <property type="term" value="F:transferase activity"/>
    <property type="evidence" value="ECO:0007669"/>
    <property type="project" value="UniProtKB-KW"/>
</dbReference>
<evidence type="ECO:0000256" key="9">
    <source>
        <dbReference type="ARBA" id="ARBA00023315"/>
    </source>
</evidence>
<evidence type="ECO:0000256" key="11">
    <source>
        <dbReference type="ARBA" id="ARBA00032317"/>
    </source>
</evidence>
<evidence type="ECO:0000313" key="14">
    <source>
        <dbReference type="EMBL" id="MCP2178035.1"/>
    </source>
</evidence>
<evidence type="ECO:0000259" key="13">
    <source>
        <dbReference type="Pfam" id="PF16911"/>
    </source>
</evidence>
<keyword evidence="9" id="KW-0012">Acyltransferase</keyword>
<comment type="catalytic activity">
    <reaction evidence="1">
        <text>2 a mycocerosyl-[mycocerosic acid synthase] + a phthiocerol = a dimycocerosyl phthiocerol + 2 holo-[mycocerosic acid synthase].</text>
        <dbReference type="EC" id="2.3.1.282"/>
    </reaction>
</comment>
<dbReference type="SUPFAM" id="SSF52777">
    <property type="entry name" value="CoA-dependent acyltransferases"/>
    <property type="match status" value="2"/>
</dbReference>
<dbReference type="InterPro" id="IPR023213">
    <property type="entry name" value="CAT-like_dom_sf"/>
</dbReference>
<dbReference type="Proteomes" id="UP001206895">
    <property type="component" value="Unassembled WGS sequence"/>
</dbReference>
<dbReference type="Gene3D" id="3.30.559.30">
    <property type="entry name" value="Nonribosomal peptide synthetase, condensation domain"/>
    <property type="match status" value="1"/>
</dbReference>